<reference evidence="1" key="1">
    <citation type="journal article" date="2012" name="Nat. Biotechnol.">
        <title>Draft genome sequence of pigeonpea (Cajanus cajan), an orphan legume crop of resource-poor farmers.</title>
        <authorList>
            <person name="Varshney R.K."/>
            <person name="Chen W."/>
            <person name="Li Y."/>
            <person name="Bharti A.K."/>
            <person name="Saxena R.K."/>
            <person name="Schlueter J.A."/>
            <person name="Donoghue M.T."/>
            <person name="Azam S."/>
            <person name="Fan G."/>
            <person name="Whaley A.M."/>
            <person name="Farmer A.D."/>
            <person name="Sheridan J."/>
            <person name="Iwata A."/>
            <person name="Tuteja R."/>
            <person name="Penmetsa R.V."/>
            <person name="Wu W."/>
            <person name="Upadhyaya H.D."/>
            <person name="Yang S.P."/>
            <person name="Shah T."/>
            <person name="Saxena K.B."/>
            <person name="Michael T."/>
            <person name="McCombie W.R."/>
            <person name="Yang B."/>
            <person name="Zhang G."/>
            <person name="Yang H."/>
            <person name="Wang J."/>
            <person name="Spillane C."/>
            <person name="Cook D.R."/>
            <person name="May G.D."/>
            <person name="Xu X."/>
            <person name="Jackson S.A."/>
        </authorList>
    </citation>
    <scope>NUCLEOTIDE SEQUENCE [LARGE SCALE GENOMIC DNA]</scope>
</reference>
<dbReference type="EMBL" id="KQ486330">
    <property type="protein sequence ID" value="KYP31184.1"/>
    <property type="molecule type" value="Genomic_DNA"/>
</dbReference>
<evidence type="ECO:0000313" key="2">
    <source>
        <dbReference type="Proteomes" id="UP000075243"/>
    </source>
</evidence>
<organism evidence="1 2">
    <name type="scientific">Cajanus cajan</name>
    <name type="common">Pigeon pea</name>
    <name type="synonym">Cajanus indicus</name>
    <dbReference type="NCBI Taxonomy" id="3821"/>
    <lineage>
        <taxon>Eukaryota</taxon>
        <taxon>Viridiplantae</taxon>
        <taxon>Streptophyta</taxon>
        <taxon>Embryophyta</taxon>
        <taxon>Tracheophyta</taxon>
        <taxon>Spermatophyta</taxon>
        <taxon>Magnoliopsida</taxon>
        <taxon>eudicotyledons</taxon>
        <taxon>Gunneridae</taxon>
        <taxon>Pentapetalae</taxon>
        <taxon>rosids</taxon>
        <taxon>fabids</taxon>
        <taxon>Fabales</taxon>
        <taxon>Fabaceae</taxon>
        <taxon>Papilionoideae</taxon>
        <taxon>50 kb inversion clade</taxon>
        <taxon>NPAAA clade</taxon>
        <taxon>indigoferoid/millettioid clade</taxon>
        <taxon>Phaseoleae</taxon>
        <taxon>Cajanus</taxon>
    </lineage>
</organism>
<dbReference type="Gramene" id="C.cajan_46819.t">
    <property type="protein sequence ID" value="C.cajan_46819.t.cds1"/>
    <property type="gene ID" value="C.cajan_46819"/>
</dbReference>
<sequence>MSNTIRIEKFNGKNSFNLWRIKMRALLKEQRVWGSLVSVSAKKENIAKSEEKPTSVKNEDLVEQEEKAHSLILLSLSDEVLYEVADCRNPKISDLATYGLNILLKISSIKECPDTRLILNQWF</sequence>
<name>A0A151QLP3_CAJCA</name>
<accession>A0A151QLP3</accession>
<protein>
    <submittedName>
        <fullName evidence="1">Retrovirus-related Pol polyprotein from transposon TNT 1-94</fullName>
    </submittedName>
</protein>
<dbReference type="Proteomes" id="UP000075243">
    <property type="component" value="Unassembled WGS sequence"/>
</dbReference>
<keyword evidence="2" id="KW-1185">Reference proteome</keyword>
<dbReference type="AlphaFoldDB" id="A0A151QLP3"/>
<evidence type="ECO:0000313" key="1">
    <source>
        <dbReference type="EMBL" id="KYP31184.1"/>
    </source>
</evidence>
<proteinExistence type="predicted"/>
<gene>
    <name evidence="1" type="ORF">KK1_048746</name>
</gene>